<gene>
    <name evidence="1" type="ORF">ZIOFF_072349</name>
</gene>
<name>A0A8J5EPD0_ZINOF</name>
<reference evidence="1 2" key="1">
    <citation type="submission" date="2020-08" db="EMBL/GenBank/DDBJ databases">
        <title>Plant Genome Project.</title>
        <authorList>
            <person name="Zhang R.-G."/>
        </authorList>
    </citation>
    <scope>NUCLEOTIDE SEQUENCE [LARGE SCALE GENOMIC DNA]</scope>
    <source>
        <tissue evidence="1">Rhizome</tissue>
    </source>
</reference>
<sequence>MCVVGLELLIEETVKDAVADDGSPMCFFIHLYFLSLVNLSGQLHNRLINGFLYLWVHHLKIDLGLPNQLQDCTLKWSDYSDSSSLNQTGDPDLCLASQ</sequence>
<evidence type="ECO:0000313" key="2">
    <source>
        <dbReference type="Proteomes" id="UP000734854"/>
    </source>
</evidence>
<evidence type="ECO:0000313" key="1">
    <source>
        <dbReference type="EMBL" id="KAG6471240.1"/>
    </source>
</evidence>
<proteinExistence type="predicted"/>
<accession>A0A8J5EPD0</accession>
<dbReference type="AlphaFoldDB" id="A0A8J5EPD0"/>
<keyword evidence="2" id="KW-1185">Reference proteome</keyword>
<dbReference type="Proteomes" id="UP000734854">
    <property type="component" value="Unassembled WGS sequence"/>
</dbReference>
<organism evidence="1 2">
    <name type="scientific">Zingiber officinale</name>
    <name type="common">Ginger</name>
    <name type="synonym">Amomum zingiber</name>
    <dbReference type="NCBI Taxonomy" id="94328"/>
    <lineage>
        <taxon>Eukaryota</taxon>
        <taxon>Viridiplantae</taxon>
        <taxon>Streptophyta</taxon>
        <taxon>Embryophyta</taxon>
        <taxon>Tracheophyta</taxon>
        <taxon>Spermatophyta</taxon>
        <taxon>Magnoliopsida</taxon>
        <taxon>Liliopsida</taxon>
        <taxon>Zingiberales</taxon>
        <taxon>Zingiberaceae</taxon>
        <taxon>Zingiber</taxon>
    </lineage>
</organism>
<dbReference type="EMBL" id="JACMSC010000021">
    <property type="protein sequence ID" value="KAG6471240.1"/>
    <property type="molecule type" value="Genomic_DNA"/>
</dbReference>
<comment type="caution">
    <text evidence="1">The sequence shown here is derived from an EMBL/GenBank/DDBJ whole genome shotgun (WGS) entry which is preliminary data.</text>
</comment>
<protein>
    <submittedName>
        <fullName evidence="1">Uncharacterized protein</fullName>
    </submittedName>
</protein>